<dbReference type="PANTHER" id="PTHR44942:SF4">
    <property type="entry name" value="METHYLTRANSFERASE TYPE 11 DOMAIN-CONTAINING PROTEIN"/>
    <property type="match status" value="1"/>
</dbReference>
<dbReference type="CDD" id="cd02440">
    <property type="entry name" value="AdoMet_MTases"/>
    <property type="match status" value="1"/>
</dbReference>
<name>A0ABP5GS14_9ACTN</name>
<dbReference type="InterPro" id="IPR013216">
    <property type="entry name" value="Methyltransf_11"/>
</dbReference>
<feature type="compositionally biased region" description="Basic and acidic residues" evidence="4">
    <location>
        <begin position="34"/>
        <end position="45"/>
    </location>
</feature>
<dbReference type="GO" id="GO:0008168">
    <property type="term" value="F:methyltransferase activity"/>
    <property type="evidence" value="ECO:0007669"/>
    <property type="project" value="UniProtKB-KW"/>
</dbReference>
<sequence length="282" mass="30515">MVTITGDSPAEQQREGDDEAAGAGLSTSPIAKSFGDDPAHYDRARPRYPRELIDRVLDGLPGRSVLDAGCGTGIVARQLQAAGCEVLGVEPDPRMAAFAEARGVAVEIAKIEDWEPAGRTFDALVAGMTWHWVDAARGAAQAVRVLRPGGRIALFWNAFQLPTDLAESFAAVYARRLPDQPMYQHGLRAGRDVYAPLLTSTADVLRDTGAFEEADQWRFDWQQRYTRDTWVDLAPTFGGHALLPKATVAELMAEVGAEVDKAGGSFVAEYTTVAVTALRKDN</sequence>
<dbReference type="InterPro" id="IPR051052">
    <property type="entry name" value="Diverse_substrate_MTase"/>
</dbReference>
<dbReference type="InterPro" id="IPR029063">
    <property type="entry name" value="SAM-dependent_MTases_sf"/>
</dbReference>
<evidence type="ECO:0000259" key="5">
    <source>
        <dbReference type="Pfam" id="PF08241"/>
    </source>
</evidence>
<dbReference type="Proteomes" id="UP001500751">
    <property type="component" value="Unassembled WGS sequence"/>
</dbReference>
<keyword evidence="2 6" id="KW-0489">Methyltransferase</keyword>
<dbReference type="GO" id="GO:0032259">
    <property type="term" value="P:methylation"/>
    <property type="evidence" value="ECO:0007669"/>
    <property type="project" value="UniProtKB-KW"/>
</dbReference>
<evidence type="ECO:0000256" key="3">
    <source>
        <dbReference type="ARBA" id="ARBA00022679"/>
    </source>
</evidence>
<evidence type="ECO:0000313" key="7">
    <source>
        <dbReference type="Proteomes" id="UP001500751"/>
    </source>
</evidence>
<evidence type="ECO:0000256" key="2">
    <source>
        <dbReference type="ARBA" id="ARBA00022603"/>
    </source>
</evidence>
<dbReference type="SUPFAM" id="SSF53335">
    <property type="entry name" value="S-adenosyl-L-methionine-dependent methyltransferases"/>
    <property type="match status" value="1"/>
</dbReference>
<dbReference type="Pfam" id="PF08241">
    <property type="entry name" value="Methyltransf_11"/>
    <property type="match status" value="1"/>
</dbReference>
<keyword evidence="7" id="KW-1185">Reference proteome</keyword>
<reference evidence="7" key="1">
    <citation type="journal article" date="2019" name="Int. J. Syst. Evol. Microbiol.">
        <title>The Global Catalogue of Microorganisms (GCM) 10K type strain sequencing project: providing services to taxonomists for standard genome sequencing and annotation.</title>
        <authorList>
            <consortium name="The Broad Institute Genomics Platform"/>
            <consortium name="The Broad Institute Genome Sequencing Center for Infectious Disease"/>
            <person name="Wu L."/>
            <person name="Ma J."/>
        </authorList>
    </citation>
    <scope>NUCLEOTIDE SEQUENCE [LARGE SCALE GENOMIC DNA]</scope>
    <source>
        <strain evidence="7">JCM 16014</strain>
    </source>
</reference>
<organism evidence="6 7">
    <name type="scientific">Catenulispora yoronensis</name>
    <dbReference type="NCBI Taxonomy" id="450799"/>
    <lineage>
        <taxon>Bacteria</taxon>
        <taxon>Bacillati</taxon>
        <taxon>Actinomycetota</taxon>
        <taxon>Actinomycetes</taxon>
        <taxon>Catenulisporales</taxon>
        <taxon>Catenulisporaceae</taxon>
        <taxon>Catenulispora</taxon>
    </lineage>
</organism>
<evidence type="ECO:0000256" key="1">
    <source>
        <dbReference type="ARBA" id="ARBA00008361"/>
    </source>
</evidence>
<gene>
    <name evidence="6" type="ORF">GCM10009839_71080</name>
</gene>
<accession>A0ABP5GS14</accession>
<feature type="region of interest" description="Disordered" evidence="4">
    <location>
        <begin position="1"/>
        <end position="45"/>
    </location>
</feature>
<dbReference type="RefSeq" id="WP_344670090.1">
    <property type="nucleotide sequence ID" value="NZ_BAAAQN010000055.1"/>
</dbReference>
<evidence type="ECO:0000256" key="4">
    <source>
        <dbReference type="SAM" id="MobiDB-lite"/>
    </source>
</evidence>
<dbReference type="Gene3D" id="3.40.50.150">
    <property type="entry name" value="Vaccinia Virus protein VP39"/>
    <property type="match status" value="1"/>
</dbReference>
<proteinExistence type="inferred from homology"/>
<comment type="similarity">
    <text evidence="1">Belongs to the methyltransferase superfamily.</text>
</comment>
<protein>
    <submittedName>
        <fullName evidence="6">Class I SAM-dependent methyltransferase</fullName>
    </submittedName>
</protein>
<comment type="caution">
    <text evidence="6">The sequence shown here is derived from an EMBL/GenBank/DDBJ whole genome shotgun (WGS) entry which is preliminary data.</text>
</comment>
<dbReference type="PANTHER" id="PTHR44942">
    <property type="entry name" value="METHYLTRANSF_11 DOMAIN-CONTAINING PROTEIN"/>
    <property type="match status" value="1"/>
</dbReference>
<evidence type="ECO:0000313" key="6">
    <source>
        <dbReference type="EMBL" id="GAA2053117.1"/>
    </source>
</evidence>
<feature type="domain" description="Methyltransferase type 11" evidence="5">
    <location>
        <begin position="66"/>
        <end position="153"/>
    </location>
</feature>
<keyword evidence="3" id="KW-0808">Transferase</keyword>
<dbReference type="EMBL" id="BAAAQN010000055">
    <property type="protein sequence ID" value="GAA2053117.1"/>
    <property type="molecule type" value="Genomic_DNA"/>
</dbReference>